<dbReference type="EMBL" id="MTBO01000030">
    <property type="protein sequence ID" value="OSI14733.1"/>
    <property type="molecule type" value="Genomic_DNA"/>
</dbReference>
<evidence type="ECO:0000256" key="3">
    <source>
        <dbReference type="ARBA" id="ARBA00023163"/>
    </source>
</evidence>
<dbReference type="PANTHER" id="PTHR30055:SF234">
    <property type="entry name" value="HTH-TYPE TRANSCRIPTIONAL REGULATOR BETI"/>
    <property type="match status" value="1"/>
</dbReference>
<dbReference type="GO" id="GO:0000976">
    <property type="term" value="F:transcription cis-regulatory region binding"/>
    <property type="evidence" value="ECO:0007669"/>
    <property type="project" value="TreeGrafter"/>
</dbReference>
<feature type="DNA-binding region" description="H-T-H motif" evidence="4">
    <location>
        <begin position="26"/>
        <end position="45"/>
    </location>
</feature>
<keyword evidence="7" id="KW-1185">Reference proteome</keyword>
<proteinExistence type="predicted"/>
<accession>A0A1X3D488</accession>
<dbReference type="Proteomes" id="UP000193118">
    <property type="component" value="Unassembled WGS sequence"/>
</dbReference>
<evidence type="ECO:0000259" key="5">
    <source>
        <dbReference type="PROSITE" id="PS50977"/>
    </source>
</evidence>
<name>A0A1X3D488_9NEIS</name>
<dbReference type="PANTHER" id="PTHR30055">
    <property type="entry name" value="HTH-TYPE TRANSCRIPTIONAL REGULATOR RUTR"/>
    <property type="match status" value="1"/>
</dbReference>
<keyword evidence="1" id="KW-0805">Transcription regulation</keyword>
<dbReference type="Gene3D" id="1.10.357.10">
    <property type="entry name" value="Tetracycline Repressor, domain 2"/>
    <property type="match status" value="1"/>
</dbReference>
<dbReference type="SUPFAM" id="SSF46689">
    <property type="entry name" value="Homeodomain-like"/>
    <property type="match status" value="1"/>
</dbReference>
<reference evidence="7" key="1">
    <citation type="submission" date="2017-01" db="EMBL/GenBank/DDBJ databases">
        <authorList>
            <person name="Wolfgang W.J."/>
            <person name="Cole J."/>
            <person name="Wroblewski D."/>
            <person name="Mcginnis J."/>
            <person name="Musser K.A."/>
        </authorList>
    </citation>
    <scope>NUCLEOTIDE SEQUENCE [LARGE SCALE GENOMIC DNA]</scope>
    <source>
        <strain evidence="7">DSM 19151</strain>
    </source>
</reference>
<dbReference type="InterPro" id="IPR001647">
    <property type="entry name" value="HTH_TetR"/>
</dbReference>
<organism evidence="6 7">
    <name type="scientific">Neisseria dentiae</name>
    <dbReference type="NCBI Taxonomy" id="194197"/>
    <lineage>
        <taxon>Bacteria</taxon>
        <taxon>Pseudomonadati</taxon>
        <taxon>Pseudomonadota</taxon>
        <taxon>Betaproteobacteria</taxon>
        <taxon>Neisseriales</taxon>
        <taxon>Neisseriaceae</taxon>
        <taxon>Neisseria</taxon>
    </lineage>
</organism>
<feature type="domain" description="HTH tetR-type" evidence="5">
    <location>
        <begin position="3"/>
        <end position="63"/>
    </location>
</feature>
<comment type="caution">
    <text evidence="6">The sequence shown here is derived from an EMBL/GenBank/DDBJ whole genome shotgun (WGS) entry which is preliminary data.</text>
</comment>
<evidence type="ECO:0000256" key="4">
    <source>
        <dbReference type="PROSITE-ProRule" id="PRU00335"/>
    </source>
</evidence>
<evidence type="ECO:0000313" key="6">
    <source>
        <dbReference type="EMBL" id="OSI14733.1"/>
    </source>
</evidence>
<dbReference type="InterPro" id="IPR009057">
    <property type="entry name" value="Homeodomain-like_sf"/>
</dbReference>
<dbReference type="Pfam" id="PF00440">
    <property type="entry name" value="TetR_N"/>
    <property type="match status" value="1"/>
</dbReference>
<evidence type="ECO:0000256" key="2">
    <source>
        <dbReference type="ARBA" id="ARBA00023125"/>
    </source>
</evidence>
<gene>
    <name evidence="6" type="ORF">BWD09_09865</name>
</gene>
<sequence length="203" mass="23112">MSFHAKEKFIQAGLTLYPQMGYRKLSVRVLAAEAGLSSGLFHQLFANKDVFFLALLQAHQSAQVFWQEADAATPPDEALRQFMLAFAASLRADLPWFLRMMDDCAEQVDVVRAHVKLMLQGYFDRIEFLLRQSLPEGTEADYHLRRKFLILTTLAPILLGQRFSSMGILPLTEGQMKRSSDAAAQQQWMDWVFSAVLDKHEKG</sequence>
<dbReference type="STRING" id="194197.BWD09_09865"/>
<dbReference type="PROSITE" id="PS50977">
    <property type="entry name" value="HTH_TETR_2"/>
    <property type="match status" value="1"/>
</dbReference>
<dbReference type="InterPro" id="IPR050109">
    <property type="entry name" value="HTH-type_TetR-like_transc_reg"/>
</dbReference>
<evidence type="ECO:0000313" key="7">
    <source>
        <dbReference type="Proteomes" id="UP000193118"/>
    </source>
</evidence>
<dbReference type="AlphaFoldDB" id="A0A1X3D488"/>
<keyword evidence="2 4" id="KW-0238">DNA-binding</keyword>
<evidence type="ECO:0000256" key="1">
    <source>
        <dbReference type="ARBA" id="ARBA00023015"/>
    </source>
</evidence>
<keyword evidence="3" id="KW-0804">Transcription</keyword>
<dbReference type="GO" id="GO:0003700">
    <property type="term" value="F:DNA-binding transcription factor activity"/>
    <property type="evidence" value="ECO:0007669"/>
    <property type="project" value="TreeGrafter"/>
</dbReference>
<protein>
    <recommendedName>
        <fullName evidence="5">HTH tetR-type domain-containing protein</fullName>
    </recommendedName>
</protein>